<gene>
    <name evidence="2" type="ORF">FHS89_001905</name>
</gene>
<dbReference type="AlphaFoldDB" id="A0A840X1X3"/>
<reference evidence="2 3" key="1">
    <citation type="submission" date="2020-08" db="EMBL/GenBank/DDBJ databases">
        <title>Genomic Encyclopedia of Type Strains, Phase IV (KMG-IV): sequencing the most valuable type-strain genomes for metagenomic binning, comparative biology and taxonomic classification.</title>
        <authorList>
            <person name="Goeker M."/>
        </authorList>
    </citation>
    <scope>NUCLEOTIDE SEQUENCE [LARGE SCALE GENOMIC DNA]</scope>
    <source>
        <strain evidence="2 3">DSM 103377</strain>
    </source>
</reference>
<keyword evidence="3" id="KW-1185">Reference proteome</keyword>
<dbReference type="RefSeq" id="WP_184010977.1">
    <property type="nucleotide sequence ID" value="NZ_JACIJS010000005.1"/>
</dbReference>
<dbReference type="SUPFAM" id="SSF88723">
    <property type="entry name" value="PIN domain-like"/>
    <property type="match status" value="1"/>
</dbReference>
<comment type="caution">
    <text evidence="2">The sequence shown here is derived from an EMBL/GenBank/DDBJ whole genome shotgun (WGS) entry which is preliminary data.</text>
</comment>
<organism evidence="2 3">
    <name type="scientific">Rubricella aquisinus</name>
    <dbReference type="NCBI Taxonomy" id="2028108"/>
    <lineage>
        <taxon>Bacteria</taxon>
        <taxon>Pseudomonadati</taxon>
        <taxon>Pseudomonadota</taxon>
        <taxon>Alphaproteobacteria</taxon>
        <taxon>Rhodobacterales</taxon>
        <taxon>Paracoccaceae</taxon>
        <taxon>Rubricella</taxon>
    </lineage>
</organism>
<dbReference type="Proteomes" id="UP000553766">
    <property type="component" value="Unassembled WGS sequence"/>
</dbReference>
<dbReference type="Pfam" id="PF13470">
    <property type="entry name" value="PIN_3"/>
    <property type="match status" value="1"/>
</dbReference>
<dbReference type="InterPro" id="IPR002716">
    <property type="entry name" value="PIN_dom"/>
</dbReference>
<dbReference type="EMBL" id="JACIJS010000005">
    <property type="protein sequence ID" value="MBB5515885.1"/>
    <property type="molecule type" value="Genomic_DNA"/>
</dbReference>
<accession>A0A840X1X3</accession>
<name>A0A840X1X3_9RHOB</name>
<dbReference type="InterPro" id="IPR029060">
    <property type="entry name" value="PIN-like_dom_sf"/>
</dbReference>
<proteinExistence type="predicted"/>
<sequence length="175" mass="19520">MRCLLDACVLYPTIVREVLTGVAAEGAFTPLWSPRILEEWRRAALRHGEDDRVTITLLEDRFRGASVDVPEEAVADLSLPDNNDRHVLAAAIAGRADAIITFNLKDFPGRTLARYGVQPLHPDAFLWSLHGEAPEQVARVIHDTHARAEAAYGQPYPLRKMLKRSHLPRMGKLLG</sequence>
<protein>
    <submittedName>
        <fullName evidence="2">Putative nucleic acid-binding protein</fullName>
    </submittedName>
</protein>
<feature type="domain" description="PIN" evidence="1">
    <location>
        <begin position="3"/>
        <end position="104"/>
    </location>
</feature>
<evidence type="ECO:0000313" key="2">
    <source>
        <dbReference type="EMBL" id="MBB5515885.1"/>
    </source>
</evidence>
<dbReference type="NCBIfam" id="NF046100">
    <property type="entry name" value="RSP_2648_fam_PIN"/>
    <property type="match status" value="1"/>
</dbReference>
<evidence type="ECO:0000313" key="3">
    <source>
        <dbReference type="Proteomes" id="UP000553766"/>
    </source>
</evidence>
<evidence type="ECO:0000259" key="1">
    <source>
        <dbReference type="Pfam" id="PF13470"/>
    </source>
</evidence>